<gene>
    <name evidence="2" type="ORF">UFOPK3773_00126</name>
</gene>
<evidence type="ECO:0000313" key="2">
    <source>
        <dbReference type="EMBL" id="CAB4928956.1"/>
    </source>
</evidence>
<dbReference type="PANTHER" id="PTHR34406:SF1">
    <property type="entry name" value="PROTEIN YCEI"/>
    <property type="match status" value="1"/>
</dbReference>
<feature type="domain" description="Lipid/polyisoprenoid-binding YceI-like" evidence="1">
    <location>
        <begin position="13"/>
        <end position="182"/>
    </location>
</feature>
<dbReference type="SMART" id="SM00867">
    <property type="entry name" value="YceI"/>
    <property type="match status" value="1"/>
</dbReference>
<accession>A0A6J7IEF6</accession>
<reference evidence="2" key="1">
    <citation type="submission" date="2020-05" db="EMBL/GenBank/DDBJ databases">
        <authorList>
            <person name="Chiriac C."/>
            <person name="Salcher M."/>
            <person name="Ghai R."/>
            <person name="Kavagutti S V."/>
        </authorList>
    </citation>
    <scope>NUCLEOTIDE SEQUENCE</scope>
</reference>
<dbReference type="SUPFAM" id="SSF101874">
    <property type="entry name" value="YceI-like"/>
    <property type="match status" value="1"/>
</dbReference>
<dbReference type="InterPro" id="IPR036761">
    <property type="entry name" value="TTHA0802/YceI-like_sf"/>
</dbReference>
<dbReference type="Gene3D" id="2.40.128.110">
    <property type="entry name" value="Lipid/polyisoprenoid-binding, YceI-like"/>
    <property type="match status" value="1"/>
</dbReference>
<dbReference type="AlphaFoldDB" id="A0A6J7IEF6"/>
<proteinExistence type="predicted"/>
<dbReference type="Pfam" id="PF04264">
    <property type="entry name" value="YceI"/>
    <property type="match status" value="1"/>
</dbReference>
<sequence>MTTTTDLSTITGTWNIDPAHSTIGFTARHAMIAKVHGRFAEFEGSLALDGATPANSSTTLTIQAASINTGNADRDGHLTSADFLDAEQFPALTFASTSVTHTGGNDFVLAGDLTVHGVTMPVEIKVELSGVGPDPWGNTRIGLEGSTEISRKDYGLVWNAAIEGGGILVSDHIKITLDVQAIKQV</sequence>
<organism evidence="2">
    <name type="scientific">freshwater metagenome</name>
    <dbReference type="NCBI Taxonomy" id="449393"/>
    <lineage>
        <taxon>unclassified sequences</taxon>
        <taxon>metagenomes</taxon>
        <taxon>ecological metagenomes</taxon>
    </lineage>
</organism>
<dbReference type="EMBL" id="CAFBNF010000006">
    <property type="protein sequence ID" value="CAB4928956.1"/>
    <property type="molecule type" value="Genomic_DNA"/>
</dbReference>
<protein>
    <submittedName>
        <fullName evidence="2">Unannotated protein</fullName>
    </submittedName>
</protein>
<dbReference type="InterPro" id="IPR007372">
    <property type="entry name" value="Lipid/polyisoprenoid-bd_YceI"/>
</dbReference>
<dbReference type="PANTHER" id="PTHR34406">
    <property type="entry name" value="PROTEIN YCEI"/>
    <property type="match status" value="1"/>
</dbReference>
<evidence type="ECO:0000259" key="1">
    <source>
        <dbReference type="SMART" id="SM00867"/>
    </source>
</evidence>
<name>A0A6J7IEF6_9ZZZZ</name>